<feature type="domain" description="F-box" evidence="4">
    <location>
        <begin position="57"/>
        <end position="105"/>
    </location>
</feature>
<dbReference type="EMBL" id="QGKV02000297">
    <property type="protein sequence ID" value="KAF3607949.1"/>
    <property type="molecule type" value="Genomic_DNA"/>
</dbReference>
<dbReference type="SUPFAM" id="SSF54518">
    <property type="entry name" value="Tubby C-terminal domain-like"/>
    <property type="match status" value="2"/>
</dbReference>
<dbReference type="InterPro" id="IPR025659">
    <property type="entry name" value="Tubby-like_C"/>
</dbReference>
<dbReference type="PANTHER" id="PTHR16517:SF124">
    <property type="entry name" value="TUBBY-LIKE F-BOX PROTEIN"/>
    <property type="match status" value="1"/>
</dbReference>
<dbReference type="InterPro" id="IPR018066">
    <property type="entry name" value="Tubby_C_CS"/>
</dbReference>
<evidence type="ECO:0000256" key="2">
    <source>
        <dbReference type="RuleBase" id="RU361125"/>
    </source>
</evidence>
<dbReference type="PANTHER" id="PTHR16517">
    <property type="entry name" value="TUBBY-RELATED"/>
    <property type="match status" value="1"/>
</dbReference>
<dbReference type="CDD" id="cd22153">
    <property type="entry name" value="F-box_AtTLP-like"/>
    <property type="match status" value="2"/>
</dbReference>
<dbReference type="PROSITE" id="PS01201">
    <property type="entry name" value="TUB_2"/>
    <property type="match status" value="1"/>
</dbReference>
<dbReference type="InterPro" id="IPR036047">
    <property type="entry name" value="F-box-like_dom_sf"/>
</dbReference>
<dbReference type="SUPFAM" id="SSF81383">
    <property type="entry name" value="F-box domain"/>
    <property type="match status" value="2"/>
</dbReference>
<dbReference type="InterPro" id="IPR000007">
    <property type="entry name" value="Tubby_C"/>
</dbReference>
<dbReference type="Gene3D" id="3.20.90.10">
    <property type="entry name" value="Tubby Protein, Chain A"/>
    <property type="match status" value="2"/>
</dbReference>
<dbReference type="PROSITE" id="PS01200">
    <property type="entry name" value="TUB_1"/>
    <property type="match status" value="1"/>
</dbReference>
<reference evidence="5 6" key="1">
    <citation type="journal article" date="2020" name="BMC Genomics">
        <title>Intraspecific diversification of the crop wild relative Brassica cretica Lam. using demographic model selection.</title>
        <authorList>
            <person name="Kioukis A."/>
            <person name="Michalopoulou V.A."/>
            <person name="Briers L."/>
            <person name="Pirintsos S."/>
            <person name="Studholme D.J."/>
            <person name="Pavlidis P."/>
            <person name="Sarris P.F."/>
        </authorList>
    </citation>
    <scope>NUCLEOTIDE SEQUENCE [LARGE SCALE GENOMIC DNA]</scope>
    <source>
        <strain evidence="6">cv. PFS-1207/04</strain>
    </source>
</reference>
<keyword evidence="3" id="KW-0472">Membrane</keyword>
<dbReference type="Proteomes" id="UP000266723">
    <property type="component" value="Unassembled WGS sequence"/>
</dbReference>
<name>A0ABQ7EWN1_BRACR</name>
<sequence>MSFRSIVQDLRDGLGSLSKRSFDFRLHKGKSQGSCEYSSSRDLLSPLIVQTSRWANLPPELLLDVIKRLEESESNWPARKHVVACASVCRSWRAMCQEIVSCPEICGKLTFPVSLKQVPSLTTTCKCDVVKFQATDERSFFFQPGPRDTMIQCFIKRDKSKLMFHLFLCLSPGTLSLFCLFSGFGYFGLVLVRSSVSVFFAHASQGSCEYSSSRDLLSPLIVQTSRWANLPPELLLDVIKRLEESESNWPARKHVVACASVCRSWRAMCQEIVSCPEICGKLTFPVSLKQVPSLTTTCKCDVVKFQATDERSFFFQPGPRDTMIQCFIKRDKSKLMFHLFLCLSPVVENGKFLLSAKRTRRTTRTEYIISMDADNISRSSNSYLGKLRSNFLGTKFLVYDTQPPQNTPSSSSALITDQTSRSMFHSKRVSPKLPSGSYNIAQITYELNVLGTRGPRRMHCVMNSIPASSLEPGGSVPNQPDKLLPNPLDESFRSNISFSKSSLDYRSVDFSSSRFSELGVVAPCEEEQEETSFRPLVLKNKQPRWHEQLQCWCLNFRGRVTVASVKNFQLVAARQPPTQGAAAAAPSHPEQEKVILQFGKVGKDMFTMDYRYPLSAFQAFAICLSSFDTKLACE</sequence>
<gene>
    <name evidence="5" type="ORF">DY000_02046563</name>
</gene>
<comment type="similarity">
    <text evidence="1 2">Belongs to the TUB family.</text>
</comment>
<comment type="caution">
    <text evidence="5">The sequence shown here is derived from an EMBL/GenBank/DDBJ whole genome shotgun (WGS) entry which is preliminary data.</text>
</comment>
<feature type="domain" description="F-box" evidence="4">
    <location>
        <begin position="230"/>
        <end position="278"/>
    </location>
</feature>
<evidence type="ECO:0000313" key="6">
    <source>
        <dbReference type="Proteomes" id="UP000266723"/>
    </source>
</evidence>
<accession>A0ABQ7EWN1</accession>
<keyword evidence="6" id="KW-1185">Reference proteome</keyword>
<dbReference type="InterPro" id="IPR001810">
    <property type="entry name" value="F-box_dom"/>
</dbReference>
<dbReference type="Pfam" id="PF01167">
    <property type="entry name" value="Tub"/>
    <property type="match status" value="1"/>
</dbReference>
<dbReference type="SMART" id="SM00256">
    <property type="entry name" value="FBOX"/>
    <property type="match status" value="2"/>
</dbReference>
<proteinExistence type="inferred from homology"/>
<dbReference type="Gene3D" id="1.20.1280.50">
    <property type="match status" value="2"/>
</dbReference>
<dbReference type="PRINTS" id="PR01573">
    <property type="entry name" value="SUPERTUBBY"/>
</dbReference>
<protein>
    <recommendedName>
        <fullName evidence="2">Tubby-like F-box protein</fullName>
    </recommendedName>
</protein>
<organism evidence="5 6">
    <name type="scientific">Brassica cretica</name>
    <name type="common">Mustard</name>
    <dbReference type="NCBI Taxonomy" id="69181"/>
    <lineage>
        <taxon>Eukaryota</taxon>
        <taxon>Viridiplantae</taxon>
        <taxon>Streptophyta</taxon>
        <taxon>Embryophyta</taxon>
        <taxon>Tracheophyta</taxon>
        <taxon>Spermatophyta</taxon>
        <taxon>Magnoliopsida</taxon>
        <taxon>eudicotyledons</taxon>
        <taxon>Gunneridae</taxon>
        <taxon>Pentapetalae</taxon>
        <taxon>rosids</taxon>
        <taxon>malvids</taxon>
        <taxon>Brassicales</taxon>
        <taxon>Brassicaceae</taxon>
        <taxon>Brassiceae</taxon>
        <taxon>Brassica</taxon>
    </lineage>
</organism>
<evidence type="ECO:0000313" key="5">
    <source>
        <dbReference type="EMBL" id="KAF3607949.1"/>
    </source>
</evidence>
<keyword evidence="3" id="KW-1133">Transmembrane helix</keyword>
<evidence type="ECO:0000256" key="3">
    <source>
        <dbReference type="SAM" id="Phobius"/>
    </source>
</evidence>
<feature type="transmembrane region" description="Helical" evidence="3">
    <location>
        <begin position="166"/>
        <end position="189"/>
    </location>
</feature>
<keyword evidence="3" id="KW-0812">Transmembrane</keyword>
<evidence type="ECO:0000256" key="1">
    <source>
        <dbReference type="ARBA" id="ARBA00007129"/>
    </source>
</evidence>
<dbReference type="Pfam" id="PF12937">
    <property type="entry name" value="F-box-like"/>
    <property type="match status" value="2"/>
</dbReference>
<evidence type="ECO:0000259" key="4">
    <source>
        <dbReference type="SMART" id="SM00256"/>
    </source>
</evidence>